<dbReference type="FunFam" id="2.130.10.10:FF:000167">
    <property type="entry name" value="Actin-interacting protein 1"/>
    <property type="match status" value="1"/>
</dbReference>
<dbReference type="InterPro" id="IPR001680">
    <property type="entry name" value="WD40_rpt"/>
</dbReference>
<dbReference type="InterPro" id="IPR036322">
    <property type="entry name" value="WD40_repeat_dom_sf"/>
</dbReference>
<dbReference type="Pfam" id="PF23410">
    <property type="entry name" value="Beta-prop_VPS8"/>
    <property type="match status" value="1"/>
</dbReference>
<dbReference type="PROSITE" id="PS50082">
    <property type="entry name" value="WD_REPEATS_2"/>
    <property type="match status" value="4"/>
</dbReference>
<dbReference type="STRING" id="2316362.A0A4Q2DK30"/>
<proteinExistence type="inferred from homology"/>
<keyword evidence="6" id="KW-1185">Reference proteome</keyword>
<dbReference type="FunFam" id="2.130.10.10:FF:000102">
    <property type="entry name" value="Actin-interacting protein 1"/>
    <property type="match status" value="1"/>
</dbReference>
<dbReference type="SMART" id="SM00320">
    <property type="entry name" value="WD40"/>
    <property type="match status" value="10"/>
</dbReference>
<evidence type="ECO:0000313" key="6">
    <source>
        <dbReference type="Proteomes" id="UP000290288"/>
    </source>
</evidence>
<feature type="repeat" description="WD" evidence="4">
    <location>
        <begin position="183"/>
        <end position="224"/>
    </location>
</feature>
<reference evidence="5 6" key="1">
    <citation type="submission" date="2019-01" db="EMBL/GenBank/DDBJ databases">
        <title>Draft genome sequence of Psathyrella aberdarensis IHI B618.</title>
        <authorList>
            <person name="Buettner E."/>
            <person name="Kellner H."/>
        </authorList>
    </citation>
    <scope>NUCLEOTIDE SEQUENCE [LARGE SCALE GENOMIC DNA]</scope>
    <source>
        <strain evidence="5 6">IHI B618</strain>
    </source>
</reference>
<dbReference type="PROSITE" id="PS50294">
    <property type="entry name" value="WD_REPEATS_REGION"/>
    <property type="match status" value="2"/>
</dbReference>
<gene>
    <name evidence="5" type="ORF">EST38_g6320</name>
</gene>
<organism evidence="5 6">
    <name type="scientific">Candolleomyces aberdarensis</name>
    <dbReference type="NCBI Taxonomy" id="2316362"/>
    <lineage>
        <taxon>Eukaryota</taxon>
        <taxon>Fungi</taxon>
        <taxon>Dikarya</taxon>
        <taxon>Basidiomycota</taxon>
        <taxon>Agaricomycotina</taxon>
        <taxon>Agaricomycetes</taxon>
        <taxon>Agaricomycetidae</taxon>
        <taxon>Agaricales</taxon>
        <taxon>Agaricineae</taxon>
        <taxon>Psathyrellaceae</taxon>
        <taxon>Candolleomyces</taxon>
    </lineage>
</organism>
<keyword evidence="2" id="KW-0677">Repeat</keyword>
<dbReference type="PROSITE" id="PS00678">
    <property type="entry name" value="WD_REPEATS_1"/>
    <property type="match status" value="2"/>
</dbReference>
<comment type="caution">
    <text evidence="5">The sequence shown here is derived from an EMBL/GenBank/DDBJ whole genome shotgun (WGS) entry which is preliminary data.</text>
</comment>
<accession>A0A4Q2DK30</accession>
<dbReference type="InterPro" id="IPR019775">
    <property type="entry name" value="WD40_repeat_CS"/>
</dbReference>
<dbReference type="AlphaFoldDB" id="A0A4Q2DK30"/>
<feature type="repeat" description="WD" evidence="4">
    <location>
        <begin position="227"/>
        <end position="268"/>
    </location>
</feature>
<dbReference type="GO" id="GO:0030864">
    <property type="term" value="C:cortical actin cytoskeleton"/>
    <property type="evidence" value="ECO:0007669"/>
    <property type="project" value="TreeGrafter"/>
</dbReference>
<evidence type="ECO:0000256" key="4">
    <source>
        <dbReference type="PROSITE-ProRule" id="PRU00221"/>
    </source>
</evidence>
<evidence type="ECO:0000313" key="5">
    <source>
        <dbReference type="EMBL" id="RXW19546.1"/>
    </source>
</evidence>
<dbReference type="InterPro" id="IPR015943">
    <property type="entry name" value="WD40/YVTN_repeat-like_dom_sf"/>
</dbReference>
<dbReference type="PANTHER" id="PTHR19856">
    <property type="entry name" value="WD-REPEATCONTAINING PROTEIN WDR1"/>
    <property type="match status" value="1"/>
</dbReference>
<protein>
    <submittedName>
        <fullName evidence="5">Uncharacterized protein</fullName>
    </submittedName>
</protein>
<dbReference type="Gene3D" id="2.130.10.10">
    <property type="entry name" value="YVTN repeat-like/Quinoprotein amine dehydrogenase"/>
    <property type="match status" value="2"/>
</dbReference>
<dbReference type="Proteomes" id="UP000290288">
    <property type="component" value="Unassembled WGS sequence"/>
</dbReference>
<dbReference type="OrthoDB" id="2306at2759"/>
<dbReference type="PANTHER" id="PTHR19856:SF0">
    <property type="entry name" value="WD REPEAT-CONTAINING PROTEIN 1"/>
    <property type="match status" value="1"/>
</dbReference>
<evidence type="ECO:0000256" key="3">
    <source>
        <dbReference type="ARBA" id="ARBA00038366"/>
    </source>
</evidence>
<sequence>MSFKQTYLYPANPATTRGSSTKLSSHKDKVVYATGRTVIIRDLKNPALTRSYAGHIQNTTVARISPSGFYCASADAVGNVRVWDTVGEDQALKGEYRVLSGRINDLAWDGESKRIIAVGDGRDKFGHAFMMETGSSTGEIIGHSKAINAVAIRHQRPFRAVTAGDDAGIIFHNGVPFKYEKTIKTHTKFVQDVQFSPSGDHFVSVGSDYKIFLYDGKTGETISEITDSPHKGSIMAGSWSADGKSIVTSAADCTVKLWDVETQKAVTTWNLGAGVNNQQTGNTWNDNINIVSLSLSGDLNVFDPRDGDKPTRVFSAPQKPVNAITSPKNDETFLAGTADGRVFSYSSEESTVLAGEGHPSVITGITTSPEGDKAYSIGYDDHVREIDAASDSYLPAAAKTASQPKSIASAGDGTVFVSETELVEAFRSNQKIAEIKPKAAPTAVAASGSTVAIGTENHKTYLYTWNGTALSEVGTLENNTAPISVLAFSPDGTLLAAGDTKGKIVLYNVENRSSVTTAWGAHTSRVNSLSWTSDSKNCASGSLDTNVYVWSVLKPLRRVAIKEAGPAGVNAVQWLGGGKDGKLVTSGADACVRLWEVTFPSVN</sequence>
<evidence type="ECO:0000256" key="2">
    <source>
        <dbReference type="ARBA" id="ARBA00022737"/>
    </source>
</evidence>
<evidence type="ECO:0000256" key="1">
    <source>
        <dbReference type="ARBA" id="ARBA00022574"/>
    </source>
</evidence>
<dbReference type="EMBL" id="SDEE01000196">
    <property type="protein sequence ID" value="RXW19546.1"/>
    <property type="molecule type" value="Genomic_DNA"/>
</dbReference>
<dbReference type="GO" id="GO:0030042">
    <property type="term" value="P:actin filament depolymerization"/>
    <property type="evidence" value="ECO:0007669"/>
    <property type="project" value="TreeGrafter"/>
</dbReference>
<dbReference type="GO" id="GO:0051015">
    <property type="term" value="F:actin filament binding"/>
    <property type="evidence" value="ECO:0007669"/>
    <property type="project" value="TreeGrafter"/>
</dbReference>
<dbReference type="Pfam" id="PF00400">
    <property type="entry name" value="WD40"/>
    <property type="match status" value="2"/>
</dbReference>
<keyword evidence="1 4" id="KW-0853">WD repeat</keyword>
<dbReference type="SUPFAM" id="SSF50978">
    <property type="entry name" value="WD40 repeat-like"/>
    <property type="match status" value="2"/>
</dbReference>
<comment type="similarity">
    <text evidence="3">Belongs to the WD repeat AIP1 family.</text>
</comment>
<feature type="repeat" description="WD" evidence="4">
    <location>
        <begin position="476"/>
        <end position="517"/>
    </location>
</feature>
<name>A0A4Q2DK30_9AGAR</name>
<feature type="repeat" description="WD" evidence="4">
    <location>
        <begin position="519"/>
        <end position="552"/>
    </location>
</feature>